<dbReference type="GO" id="GO:0005524">
    <property type="term" value="F:ATP binding"/>
    <property type="evidence" value="ECO:0007669"/>
    <property type="project" value="UniProtKB-KW"/>
</dbReference>
<dbReference type="GO" id="GO:0004639">
    <property type="term" value="F:phosphoribosylaminoimidazolesuccinocarboxamide synthase activity"/>
    <property type="evidence" value="ECO:0007669"/>
    <property type="project" value="UniProtKB-EC"/>
</dbReference>
<evidence type="ECO:0000256" key="5">
    <source>
        <dbReference type="ARBA" id="ARBA00022741"/>
    </source>
</evidence>
<evidence type="ECO:0000256" key="8">
    <source>
        <dbReference type="ARBA" id="ARBA00030409"/>
    </source>
</evidence>
<dbReference type="PANTHER" id="PTHR43700:SF1">
    <property type="entry name" value="PHOSPHORIBOSYLAMINOIMIDAZOLE-SUCCINOCARBOXAMIDE SYNTHASE"/>
    <property type="match status" value="1"/>
</dbReference>
<reference evidence="13 14" key="1">
    <citation type="submission" date="2019-01" db="EMBL/GenBank/DDBJ databases">
        <title>Sequencing of cultivated peanut Arachis hypogaea provides insights into genome evolution and oil improvement.</title>
        <authorList>
            <person name="Chen X."/>
        </authorList>
    </citation>
    <scope>NUCLEOTIDE SEQUENCE [LARGE SCALE GENOMIC DNA]</scope>
    <source>
        <strain evidence="14">cv. Fuhuasheng</strain>
        <tissue evidence="13">Leaves</tissue>
    </source>
</reference>
<evidence type="ECO:0000256" key="11">
    <source>
        <dbReference type="SAM" id="MobiDB-lite"/>
    </source>
</evidence>
<comment type="pathway">
    <text evidence="1">Purine metabolism; IMP biosynthesis via de novo pathway; 5-amino-1-(5-phospho-D-ribosyl)imidazole-4-carboxamide from 5-amino-1-(5-phospho-D-ribosyl)imidazole-4-carboxylate: step 1/2.</text>
</comment>
<evidence type="ECO:0000313" key="13">
    <source>
        <dbReference type="EMBL" id="RYR31143.1"/>
    </source>
</evidence>
<proteinExistence type="inferred from homology"/>
<evidence type="ECO:0000256" key="7">
    <source>
        <dbReference type="ARBA" id="ARBA00022840"/>
    </source>
</evidence>
<evidence type="ECO:0000256" key="1">
    <source>
        <dbReference type="ARBA" id="ARBA00004672"/>
    </source>
</evidence>
<feature type="domain" description="SAICAR synthetase/ADE2 N-terminal" evidence="12">
    <location>
        <begin position="727"/>
        <end position="935"/>
    </location>
</feature>
<dbReference type="PROSITE" id="PS01058">
    <property type="entry name" value="SAICAR_SYNTHETASE_2"/>
    <property type="match status" value="2"/>
</dbReference>
<dbReference type="UniPathway" id="UPA00074">
    <property type="reaction ID" value="UER00131"/>
</dbReference>
<evidence type="ECO:0000256" key="4">
    <source>
        <dbReference type="ARBA" id="ARBA00022598"/>
    </source>
</evidence>
<keyword evidence="7" id="KW-0067">ATP-binding</keyword>
<dbReference type="Gene3D" id="3.30.200.20">
    <property type="entry name" value="Phosphorylase Kinase, domain 1"/>
    <property type="match status" value="1"/>
</dbReference>
<dbReference type="GO" id="GO:0006189">
    <property type="term" value="P:'de novo' IMP biosynthetic process"/>
    <property type="evidence" value="ECO:0007669"/>
    <property type="project" value="UniProtKB-UniPathway"/>
</dbReference>
<evidence type="ECO:0000256" key="3">
    <source>
        <dbReference type="ARBA" id="ARBA00012217"/>
    </source>
</evidence>
<keyword evidence="6" id="KW-0658">Purine biosynthesis</keyword>
<keyword evidence="4" id="KW-0436">Ligase</keyword>
<protein>
    <recommendedName>
        <fullName evidence="10">Phosphoribosylaminoimidazole-succinocarboxamide synthase, chloroplastic</fullName>
        <ecNumber evidence="3">6.3.2.6</ecNumber>
    </recommendedName>
    <alternativeName>
        <fullName evidence="8">SAICAR synthetase</fullName>
    </alternativeName>
</protein>
<feature type="compositionally biased region" description="Low complexity" evidence="11">
    <location>
        <begin position="135"/>
        <end position="144"/>
    </location>
</feature>
<accession>A0A445AXK9</accession>
<comment type="caution">
    <text evidence="13">The sequence shown here is derived from an EMBL/GenBank/DDBJ whole genome shotgun (WGS) entry which is preliminary data.</text>
</comment>
<evidence type="ECO:0000256" key="9">
    <source>
        <dbReference type="ARBA" id="ARBA00048475"/>
    </source>
</evidence>
<dbReference type="NCBIfam" id="NF009251">
    <property type="entry name" value="PRK12607.1"/>
    <property type="match status" value="1"/>
</dbReference>
<dbReference type="InterPro" id="IPR028923">
    <property type="entry name" value="SAICAR_synt/ADE2_N"/>
</dbReference>
<dbReference type="FunFam" id="3.30.470.20:FF:000015">
    <property type="entry name" value="Phosphoribosylaminoimidazole-succinocarboxamide synthase"/>
    <property type="match status" value="1"/>
</dbReference>
<evidence type="ECO:0000259" key="12">
    <source>
        <dbReference type="Pfam" id="PF01259"/>
    </source>
</evidence>
<sequence>MSSDSARGLPWCTRTVTMCAKDIGLVDNAAHTPSLVPPIILELAVPLNTGELNPSLSFSRRTAPDAVAGWSFEAQSVPHSANISDSQQWKHSCRARLLPPSRSFVPPSQALLHRRHQLCSSSTPPLTPGPGGWSSGSLSSSPHHTNNLESQLLESLPPLITPTLSSSQSLSVSKVLFLCFVSPASQCVRVRRVRGSASLVIVVASPASLLRCYLSVASPPSLLLCCLSVAGICLIQQEESVAKRALLQQMNATLPKIKPKMSSCKVQVHVQFRNQNPLFDRYPLALSPSENLERSIELKNPTLNPLRYPATIPLSSPNPCRRVELPLSPSLLILPLPPLPFLPRRRAMSESMFMAAALNPPKTPFKIILTPALLPPPTSSALTFKPNNNFPTLSAAAQPQQQEHAALLDTLRNSTRKNQVLQSIRTTSPFNCLSETNLHHTVPALTSKTRGKVRDIYDSGEYLVLVTTDRQSAFDRILASIPFKGQVLNQTSLWWFERTQHITANAVVSTPDPNVTIAKKCSVFPVEFLEAVTGSTDTSLWTVYNKGIRNYCGNALPDGLVKNQKMAANILTPTTKAADHDVPVTLDEIIERGLMTRADYEEVSRKALSLFEYGQCVALEHGLILVDTKYEFGKAEDGSIMLIDEVHTPDSSRYWIANSYLERFQNGLEPENVDKEFLRLWFKNHCNPYEDEVLPEAPEDLICELSWRYIFLYETITKSKFEVLSSEVLNQTSLWWFERTQHITANAVVSTPDPNVTIAKKYSVFPVEFVARGFVIGSTDTSLWTVYNKGIRNYCGNALPDGLVKNQKLAENILTPTTKAADHDVPVTPDEIIERGLMTRADYEEVSKKALSLFEYGQCVASEHGLILVDTKYEFGKAEDGSIMLTDEVHTPDPSRYWIANSYLERFQNGLEPENVDKEFLRLWFKNHCNPYEDESAFDRVLASIPFKGQRVYDRKYYTSLWTVYNKGIWNYCGNVLPDDSEIKIALSPSEYLERNIELKNPTLNLLRYPATIPLQSSNLSPNSSLRVEGAVAAGRNRLWCRRRLWNCPLLVVSLLSPSHEGLQLCVALVVVRSHCALSFSALRSHRFSLSVRAQRPSSSSLWLSLSELKSVAVTSYSSIAATFLPPKPPFSLDSEVRTMLLRK</sequence>
<dbReference type="GO" id="GO:0009570">
    <property type="term" value="C:chloroplast stroma"/>
    <property type="evidence" value="ECO:0007669"/>
    <property type="project" value="TreeGrafter"/>
</dbReference>
<dbReference type="Gene3D" id="3.30.470.20">
    <property type="entry name" value="ATP-grasp fold, B domain"/>
    <property type="match status" value="2"/>
</dbReference>
<dbReference type="PROSITE" id="PS01057">
    <property type="entry name" value="SAICAR_SYNTHETASE_1"/>
    <property type="match status" value="1"/>
</dbReference>
<name>A0A445AXK9_ARAHY</name>
<organism evidence="13 14">
    <name type="scientific">Arachis hypogaea</name>
    <name type="common">Peanut</name>
    <dbReference type="NCBI Taxonomy" id="3818"/>
    <lineage>
        <taxon>Eukaryota</taxon>
        <taxon>Viridiplantae</taxon>
        <taxon>Streptophyta</taxon>
        <taxon>Embryophyta</taxon>
        <taxon>Tracheophyta</taxon>
        <taxon>Spermatophyta</taxon>
        <taxon>Magnoliopsida</taxon>
        <taxon>eudicotyledons</taxon>
        <taxon>Gunneridae</taxon>
        <taxon>Pentapetalae</taxon>
        <taxon>rosids</taxon>
        <taxon>fabids</taxon>
        <taxon>Fabales</taxon>
        <taxon>Fabaceae</taxon>
        <taxon>Papilionoideae</taxon>
        <taxon>50 kb inversion clade</taxon>
        <taxon>dalbergioids sensu lato</taxon>
        <taxon>Dalbergieae</taxon>
        <taxon>Pterocarpus clade</taxon>
        <taxon>Arachis</taxon>
    </lineage>
</organism>
<dbReference type="FunFam" id="3.30.200.20:FF:000199">
    <property type="entry name" value="Phosphoribosylaminoimidazole-succinocarboxamide synthase"/>
    <property type="match status" value="1"/>
</dbReference>
<feature type="domain" description="SAICAR synthetase/ADE2 N-terminal" evidence="12">
    <location>
        <begin position="449"/>
        <end position="693"/>
    </location>
</feature>
<dbReference type="Proteomes" id="UP000289738">
    <property type="component" value="Chromosome B01"/>
</dbReference>
<comment type="similarity">
    <text evidence="2">Belongs to the SAICAR synthetase family.</text>
</comment>
<dbReference type="PANTHER" id="PTHR43700">
    <property type="entry name" value="PHOSPHORIBOSYLAMINOIMIDAZOLE-SUCCINOCARBOXAMIDE SYNTHASE"/>
    <property type="match status" value="1"/>
</dbReference>
<dbReference type="EMBL" id="SDMP01000011">
    <property type="protein sequence ID" value="RYR31143.1"/>
    <property type="molecule type" value="Genomic_DNA"/>
</dbReference>
<gene>
    <name evidence="13" type="ORF">Ahy_B01g055939</name>
</gene>
<dbReference type="InterPro" id="IPR018236">
    <property type="entry name" value="SAICAR_synthetase_CS"/>
</dbReference>
<keyword evidence="14" id="KW-1185">Reference proteome</keyword>
<dbReference type="SUPFAM" id="SSF56104">
    <property type="entry name" value="SAICAR synthase-like"/>
    <property type="match status" value="2"/>
</dbReference>
<dbReference type="CDD" id="cd01414">
    <property type="entry name" value="SAICAR_synt_Sc"/>
    <property type="match status" value="2"/>
</dbReference>
<feature type="region of interest" description="Disordered" evidence="11">
    <location>
        <begin position="119"/>
        <end position="144"/>
    </location>
</feature>
<evidence type="ECO:0000256" key="6">
    <source>
        <dbReference type="ARBA" id="ARBA00022755"/>
    </source>
</evidence>
<evidence type="ECO:0000313" key="14">
    <source>
        <dbReference type="Proteomes" id="UP000289738"/>
    </source>
</evidence>
<comment type="catalytic activity">
    <reaction evidence="9">
        <text>5-amino-1-(5-phospho-D-ribosyl)imidazole-4-carboxylate + L-aspartate + ATP = (2S)-2-[5-amino-1-(5-phospho-beta-D-ribosyl)imidazole-4-carboxamido]succinate + ADP + phosphate + 2 H(+)</text>
        <dbReference type="Rhea" id="RHEA:22628"/>
        <dbReference type="ChEBI" id="CHEBI:15378"/>
        <dbReference type="ChEBI" id="CHEBI:29991"/>
        <dbReference type="ChEBI" id="CHEBI:30616"/>
        <dbReference type="ChEBI" id="CHEBI:43474"/>
        <dbReference type="ChEBI" id="CHEBI:58443"/>
        <dbReference type="ChEBI" id="CHEBI:77657"/>
        <dbReference type="ChEBI" id="CHEBI:456216"/>
        <dbReference type="EC" id="6.3.2.6"/>
    </reaction>
</comment>
<dbReference type="EC" id="6.3.2.6" evidence="3"/>
<dbReference type="AlphaFoldDB" id="A0A445AXK9"/>
<dbReference type="Pfam" id="PF01259">
    <property type="entry name" value="SAICAR_synt"/>
    <property type="match status" value="2"/>
</dbReference>
<dbReference type="STRING" id="3818.A0A445AXK9"/>
<evidence type="ECO:0000256" key="2">
    <source>
        <dbReference type="ARBA" id="ARBA00010190"/>
    </source>
</evidence>
<evidence type="ECO:0000256" key="10">
    <source>
        <dbReference type="ARBA" id="ARBA00073447"/>
    </source>
</evidence>
<keyword evidence="5" id="KW-0547">Nucleotide-binding</keyword>